<gene>
    <name evidence="1" type="ORF">FHP25_27310</name>
</gene>
<dbReference type="EMBL" id="VDUZ01000037">
    <property type="protein sequence ID" value="TXL71947.1"/>
    <property type="molecule type" value="Genomic_DNA"/>
</dbReference>
<evidence type="ECO:0000313" key="2">
    <source>
        <dbReference type="Proteomes" id="UP000321638"/>
    </source>
</evidence>
<evidence type="ECO:0000313" key="1">
    <source>
        <dbReference type="EMBL" id="TXL71947.1"/>
    </source>
</evidence>
<accession>A0A5C8PDV9</accession>
<reference evidence="1 2" key="1">
    <citation type="submission" date="2019-06" db="EMBL/GenBank/DDBJ databases">
        <title>New taxonomy in bacterial strain CC-CFT640, isolated from vineyard.</title>
        <authorList>
            <person name="Lin S.-Y."/>
            <person name="Tsai C.-F."/>
            <person name="Young C.-C."/>
        </authorList>
    </citation>
    <scope>NUCLEOTIDE SEQUENCE [LARGE SCALE GENOMIC DNA]</scope>
    <source>
        <strain evidence="1 2">CC-CFT640</strain>
    </source>
</reference>
<dbReference type="AlphaFoldDB" id="A0A5C8PDV9"/>
<name>A0A5C8PDV9_9HYPH</name>
<organism evidence="1 2">
    <name type="scientific">Vineibacter terrae</name>
    <dbReference type="NCBI Taxonomy" id="2586908"/>
    <lineage>
        <taxon>Bacteria</taxon>
        <taxon>Pseudomonadati</taxon>
        <taxon>Pseudomonadota</taxon>
        <taxon>Alphaproteobacteria</taxon>
        <taxon>Hyphomicrobiales</taxon>
        <taxon>Vineibacter</taxon>
    </lineage>
</organism>
<keyword evidence="2" id="KW-1185">Reference proteome</keyword>
<sequence>MDLAFYNFTINPVGLAGATARQYVSQVHEHLRWIYRTTSGRILLNVIRRPTFPVEIRPYTGTDCNSVGGGEYKTPGKLTGFVAYSPSTFSSHGVCSALPAAENRGRLWDEILFHELVHVFRNATGKWNKGPALSYAMRHYDDNEEFIAVLCTNIYVADRTNKIKTGLRASHQGYKAMDPADAMRFGLFASSRNAYALVKKFCDDNPIFTKALSDKLPDVIYNPIADYYRFPKICEALSIFGTMKDRAALAASLTAAGLPKSVVDLLVSLAT</sequence>
<proteinExistence type="predicted"/>
<comment type="caution">
    <text evidence="1">The sequence shown here is derived from an EMBL/GenBank/DDBJ whole genome shotgun (WGS) entry which is preliminary data.</text>
</comment>
<dbReference type="OrthoDB" id="7374990at2"/>
<dbReference type="RefSeq" id="WP_147850165.1">
    <property type="nucleotide sequence ID" value="NZ_VDUZ01000037.1"/>
</dbReference>
<protein>
    <submittedName>
        <fullName evidence="1">Uncharacterized protein</fullName>
    </submittedName>
</protein>
<dbReference type="Proteomes" id="UP000321638">
    <property type="component" value="Unassembled WGS sequence"/>
</dbReference>